<reference evidence="6 7" key="1">
    <citation type="journal article" date="2010" name="Nature">
        <title>The sequence and de novo assembly of the giant panda genome.</title>
        <authorList>
            <person name="Li R."/>
            <person name="Fan W."/>
            <person name="Tian G."/>
            <person name="Zhu H."/>
            <person name="He L."/>
            <person name="Cai J."/>
            <person name="Huang Q."/>
            <person name="Cai Q."/>
            <person name="Li B."/>
            <person name="Bai Y."/>
            <person name="Zhang Z."/>
            <person name="Zhang Y."/>
            <person name="Wang W."/>
            <person name="Li J."/>
            <person name="Wei F."/>
            <person name="Li H."/>
            <person name="Jian M."/>
            <person name="Li J."/>
            <person name="Zhang Z."/>
            <person name="Nielsen R."/>
            <person name="Li D."/>
            <person name="Gu W."/>
            <person name="Yang Z."/>
            <person name="Xuan Z."/>
            <person name="Ryder O.A."/>
            <person name="Leung F.C."/>
            <person name="Zhou Y."/>
            <person name="Cao J."/>
            <person name="Sun X."/>
            <person name="Fu Y."/>
            <person name="Fang X."/>
            <person name="Guo X."/>
            <person name="Wang B."/>
            <person name="Hou R."/>
            <person name="Shen F."/>
            <person name="Mu B."/>
            <person name="Ni P."/>
            <person name="Lin R."/>
            <person name="Qian W."/>
            <person name="Wang G."/>
            <person name="Yu C."/>
            <person name="Nie W."/>
            <person name="Wang J."/>
            <person name="Wu Z."/>
            <person name="Liang H."/>
            <person name="Min J."/>
            <person name="Wu Q."/>
            <person name="Cheng S."/>
            <person name="Ruan J."/>
            <person name="Wang M."/>
            <person name="Shi Z."/>
            <person name="Wen M."/>
            <person name="Liu B."/>
            <person name="Ren X."/>
            <person name="Zheng H."/>
            <person name="Dong D."/>
            <person name="Cook K."/>
            <person name="Shan G."/>
            <person name="Zhang H."/>
            <person name="Kosiol C."/>
            <person name="Xie X."/>
            <person name="Lu Z."/>
            <person name="Zheng H."/>
            <person name="Li Y."/>
            <person name="Steiner C.C."/>
            <person name="Lam T.T."/>
            <person name="Lin S."/>
            <person name="Zhang Q."/>
            <person name="Li G."/>
            <person name="Tian J."/>
            <person name="Gong T."/>
            <person name="Liu H."/>
            <person name="Zhang D."/>
            <person name="Fang L."/>
            <person name="Ye C."/>
            <person name="Zhang J."/>
            <person name="Hu W."/>
            <person name="Xu A."/>
            <person name="Ren Y."/>
            <person name="Zhang G."/>
            <person name="Bruford M.W."/>
            <person name="Li Q."/>
            <person name="Ma L."/>
            <person name="Guo Y."/>
            <person name="An N."/>
            <person name="Hu Y."/>
            <person name="Zheng Y."/>
            <person name="Shi Y."/>
            <person name="Li Z."/>
            <person name="Liu Q."/>
            <person name="Chen Y."/>
            <person name="Zhao J."/>
            <person name="Qu N."/>
            <person name="Zhao S."/>
            <person name="Tian F."/>
            <person name="Wang X."/>
            <person name="Wang H."/>
            <person name="Xu L."/>
            <person name="Liu X."/>
            <person name="Vinar T."/>
            <person name="Wang Y."/>
            <person name="Lam T.W."/>
            <person name="Yiu S.M."/>
            <person name="Liu S."/>
            <person name="Zhang H."/>
            <person name="Li D."/>
            <person name="Huang Y."/>
            <person name="Wang X."/>
            <person name="Yang G."/>
            <person name="Jiang Z."/>
            <person name="Wang J."/>
            <person name="Qin N."/>
            <person name="Li L."/>
            <person name="Li J."/>
            <person name="Bolund L."/>
            <person name="Kristiansen K."/>
            <person name="Wong G.K."/>
            <person name="Olson M."/>
            <person name="Zhang X."/>
            <person name="Li S."/>
            <person name="Yang H."/>
            <person name="Wang J."/>
            <person name="Wang J."/>
        </authorList>
    </citation>
    <scope>NUCLEOTIDE SEQUENCE [LARGE SCALE GENOMIC DNA]</scope>
</reference>
<keyword evidence="5" id="KW-0187">Copper transport</keyword>
<comment type="subcellular location">
    <subcellularLocation>
        <location evidence="1">Late endosome membrane</location>
        <topology evidence="1">Multi-pass membrane protein</topology>
    </subcellularLocation>
    <subcellularLocation>
        <location evidence="5">Membrane</location>
        <topology evidence="5">Multi-pass membrane protein</topology>
    </subcellularLocation>
</comment>
<dbReference type="GO" id="GO:0005375">
    <property type="term" value="F:copper ion transmembrane transporter activity"/>
    <property type="evidence" value="ECO:0007669"/>
    <property type="project" value="UniProtKB-UniRule"/>
</dbReference>
<reference evidence="6" key="2">
    <citation type="submission" date="2025-08" db="UniProtKB">
        <authorList>
            <consortium name="Ensembl"/>
        </authorList>
    </citation>
    <scope>IDENTIFICATION</scope>
</reference>
<dbReference type="AlphaFoldDB" id="A0A7N5P0M7"/>
<evidence type="ECO:0000256" key="2">
    <source>
        <dbReference type="ARBA" id="ARBA00022692"/>
    </source>
</evidence>
<dbReference type="PANTHER" id="PTHR12483:SF8">
    <property type="entry name" value="PROTEIN SLC31A2"/>
    <property type="match status" value="1"/>
</dbReference>
<keyword evidence="3 5" id="KW-1133">Transmembrane helix</keyword>
<evidence type="ECO:0000256" key="3">
    <source>
        <dbReference type="ARBA" id="ARBA00022989"/>
    </source>
</evidence>
<feature type="transmembrane region" description="Helical" evidence="5">
    <location>
        <begin position="120"/>
        <end position="140"/>
    </location>
</feature>
<reference evidence="6" key="3">
    <citation type="submission" date="2025-09" db="UniProtKB">
        <authorList>
            <consortium name="Ensembl"/>
        </authorList>
    </citation>
    <scope>IDENTIFICATION</scope>
</reference>
<keyword evidence="5" id="KW-0813">Transport</keyword>
<keyword evidence="2 5" id="KW-0812">Transmembrane</keyword>
<keyword evidence="7" id="KW-1185">Reference proteome</keyword>
<evidence type="ECO:0000256" key="1">
    <source>
        <dbReference type="ARBA" id="ARBA00004107"/>
    </source>
</evidence>
<keyword evidence="5" id="KW-0406">Ion transport</keyword>
<protein>
    <recommendedName>
        <fullName evidence="5">Copper transport protein</fullName>
    </recommendedName>
</protein>
<dbReference type="Ensembl" id="ENSAMET00000027321.1">
    <property type="protein sequence ID" value="ENSAMEP00000024161.1"/>
    <property type="gene ID" value="ENSAMEG00000027546.1"/>
</dbReference>
<keyword evidence="4 5" id="KW-0472">Membrane</keyword>
<accession>A0A7N5P0M7</accession>
<evidence type="ECO:0000256" key="5">
    <source>
        <dbReference type="RuleBase" id="RU367022"/>
    </source>
</evidence>
<dbReference type="InterPro" id="IPR007274">
    <property type="entry name" value="Cop_transporter"/>
</dbReference>
<dbReference type="Proteomes" id="UP000008912">
    <property type="component" value="Unassembled WGS sequence"/>
</dbReference>
<feature type="transmembrane region" description="Helical" evidence="5">
    <location>
        <begin position="94"/>
        <end position="114"/>
    </location>
</feature>
<dbReference type="GO" id="GO:0031902">
    <property type="term" value="C:late endosome membrane"/>
    <property type="evidence" value="ECO:0007669"/>
    <property type="project" value="UniProtKB-SubCell"/>
</dbReference>
<evidence type="ECO:0000313" key="6">
    <source>
        <dbReference type="Ensembl" id="ENSAMEP00000024161.1"/>
    </source>
</evidence>
<dbReference type="Pfam" id="PF04145">
    <property type="entry name" value="Ctr"/>
    <property type="match status" value="1"/>
</dbReference>
<dbReference type="GeneTree" id="ENSGT00940000159996"/>
<evidence type="ECO:0000313" key="7">
    <source>
        <dbReference type="Proteomes" id="UP000008912"/>
    </source>
</evidence>
<sequence>MPMHFFFSDKVVLLFDFWDVRSPGGMVLSVVVIMLLSVLYEGIKVYKVKLIQKRMPAVVSSLSQENLGEPEGASVNTFVGMETSSLNKRLSWHLAETLLHMVQVVLGYLVMLAVMSYNTWIFLGAIVGSATGYFVAYPLLRLRAS</sequence>
<dbReference type="PANTHER" id="PTHR12483">
    <property type="entry name" value="SOLUTE CARRIER FAMILY 31 COPPER TRANSPORTERS"/>
    <property type="match status" value="1"/>
</dbReference>
<feature type="transmembrane region" description="Helical" evidence="5">
    <location>
        <begin position="20"/>
        <end position="40"/>
    </location>
</feature>
<comment type="similarity">
    <text evidence="5">Belongs to the copper transporter (Ctr) (TC 1.A.56) family. SLC31A subfamily.</text>
</comment>
<proteinExistence type="inferred from homology"/>
<dbReference type="InParanoid" id="A0A7N5P0M7"/>
<organism evidence="6 7">
    <name type="scientific">Ailuropoda melanoleuca</name>
    <name type="common">Giant panda</name>
    <dbReference type="NCBI Taxonomy" id="9646"/>
    <lineage>
        <taxon>Eukaryota</taxon>
        <taxon>Metazoa</taxon>
        <taxon>Chordata</taxon>
        <taxon>Craniata</taxon>
        <taxon>Vertebrata</taxon>
        <taxon>Euteleostomi</taxon>
        <taxon>Mammalia</taxon>
        <taxon>Eutheria</taxon>
        <taxon>Laurasiatheria</taxon>
        <taxon>Carnivora</taxon>
        <taxon>Caniformia</taxon>
        <taxon>Ursidae</taxon>
        <taxon>Ailuropoda</taxon>
    </lineage>
</organism>
<evidence type="ECO:0000256" key="4">
    <source>
        <dbReference type="ARBA" id="ARBA00023136"/>
    </source>
</evidence>
<keyword evidence="5" id="KW-0186">Copper</keyword>
<name>A0A7N5P0M7_AILME</name>